<dbReference type="InterPro" id="IPR011014">
    <property type="entry name" value="MscS_channel_TM-2"/>
</dbReference>
<dbReference type="AlphaFoldDB" id="A0A9D9GXQ2"/>
<keyword evidence="5 7" id="KW-1133">Transmembrane helix</keyword>
<reference evidence="10" key="1">
    <citation type="submission" date="2020-10" db="EMBL/GenBank/DDBJ databases">
        <authorList>
            <person name="Gilroy R."/>
        </authorList>
    </citation>
    <scope>NUCLEOTIDE SEQUENCE</scope>
    <source>
        <strain evidence="10">11159</strain>
    </source>
</reference>
<dbReference type="GO" id="GO:0005886">
    <property type="term" value="C:plasma membrane"/>
    <property type="evidence" value="ECO:0007669"/>
    <property type="project" value="UniProtKB-SubCell"/>
</dbReference>
<evidence type="ECO:0000256" key="6">
    <source>
        <dbReference type="ARBA" id="ARBA00023136"/>
    </source>
</evidence>
<evidence type="ECO:0000259" key="9">
    <source>
        <dbReference type="Pfam" id="PF21082"/>
    </source>
</evidence>
<dbReference type="InterPro" id="IPR010920">
    <property type="entry name" value="LSM_dom_sf"/>
</dbReference>
<dbReference type="SUPFAM" id="SSF50182">
    <property type="entry name" value="Sm-like ribonucleoproteins"/>
    <property type="match status" value="1"/>
</dbReference>
<evidence type="ECO:0000256" key="2">
    <source>
        <dbReference type="ARBA" id="ARBA00008017"/>
    </source>
</evidence>
<feature type="domain" description="Mechanosensitive ion channel MscS C-terminal" evidence="9">
    <location>
        <begin position="205"/>
        <end position="288"/>
    </location>
</feature>
<dbReference type="InterPro" id="IPR011066">
    <property type="entry name" value="MscS_channel_C_sf"/>
</dbReference>
<dbReference type="Gene3D" id="3.30.70.100">
    <property type="match status" value="1"/>
</dbReference>
<dbReference type="EMBL" id="JADIMY010000089">
    <property type="protein sequence ID" value="MBO8427808.1"/>
    <property type="molecule type" value="Genomic_DNA"/>
</dbReference>
<feature type="transmembrane region" description="Helical" evidence="7">
    <location>
        <begin position="40"/>
        <end position="61"/>
    </location>
</feature>
<dbReference type="InterPro" id="IPR006685">
    <property type="entry name" value="MscS_channel_2nd"/>
</dbReference>
<comment type="subcellular location">
    <subcellularLocation>
        <location evidence="1">Cell membrane</location>
        <topology evidence="1">Multi-pass membrane protein</topology>
    </subcellularLocation>
</comment>
<keyword evidence="4 7" id="KW-0812">Transmembrane</keyword>
<evidence type="ECO:0000313" key="11">
    <source>
        <dbReference type="Proteomes" id="UP000823613"/>
    </source>
</evidence>
<comment type="similarity">
    <text evidence="2">Belongs to the MscS (TC 1.A.23) family.</text>
</comment>
<dbReference type="SUPFAM" id="SSF82689">
    <property type="entry name" value="Mechanosensitive channel protein MscS (YggB), C-terminal domain"/>
    <property type="match status" value="1"/>
</dbReference>
<dbReference type="Pfam" id="PF21082">
    <property type="entry name" value="MS_channel_3rd"/>
    <property type="match status" value="1"/>
</dbReference>
<dbReference type="InterPro" id="IPR049278">
    <property type="entry name" value="MS_channel_C"/>
</dbReference>
<reference evidence="10" key="2">
    <citation type="journal article" date="2021" name="PeerJ">
        <title>Extensive microbial diversity within the chicken gut microbiome revealed by metagenomics and culture.</title>
        <authorList>
            <person name="Gilroy R."/>
            <person name="Ravi A."/>
            <person name="Getino M."/>
            <person name="Pursley I."/>
            <person name="Horton D.L."/>
            <person name="Alikhan N.F."/>
            <person name="Baker D."/>
            <person name="Gharbi K."/>
            <person name="Hall N."/>
            <person name="Watson M."/>
            <person name="Adriaenssens E.M."/>
            <person name="Foster-Nyarko E."/>
            <person name="Jarju S."/>
            <person name="Secka A."/>
            <person name="Antonio M."/>
            <person name="Oren A."/>
            <person name="Chaudhuri R.R."/>
            <person name="La Ragione R."/>
            <person name="Hildebrand F."/>
            <person name="Pallen M.J."/>
        </authorList>
    </citation>
    <scope>NUCLEOTIDE SEQUENCE</scope>
    <source>
        <strain evidence="10">11159</strain>
    </source>
</reference>
<evidence type="ECO:0000256" key="3">
    <source>
        <dbReference type="ARBA" id="ARBA00022475"/>
    </source>
</evidence>
<protein>
    <submittedName>
        <fullName evidence="10">Mechanosensitive ion channel family protein</fullName>
    </submittedName>
</protein>
<dbReference type="Proteomes" id="UP000823613">
    <property type="component" value="Unassembled WGS sequence"/>
</dbReference>
<dbReference type="PANTHER" id="PTHR30221">
    <property type="entry name" value="SMALL-CONDUCTANCE MECHANOSENSITIVE CHANNEL"/>
    <property type="match status" value="1"/>
</dbReference>
<dbReference type="SUPFAM" id="SSF82861">
    <property type="entry name" value="Mechanosensitive channel protein MscS (YggB), transmembrane region"/>
    <property type="match status" value="1"/>
</dbReference>
<feature type="transmembrane region" description="Helical" evidence="7">
    <location>
        <begin position="82"/>
        <end position="104"/>
    </location>
</feature>
<proteinExistence type="inferred from homology"/>
<evidence type="ECO:0000256" key="5">
    <source>
        <dbReference type="ARBA" id="ARBA00022989"/>
    </source>
</evidence>
<name>A0A9D9GXQ2_9BACL</name>
<dbReference type="PANTHER" id="PTHR30221:SF1">
    <property type="entry name" value="SMALL-CONDUCTANCE MECHANOSENSITIVE CHANNEL"/>
    <property type="match status" value="1"/>
</dbReference>
<dbReference type="PROSITE" id="PS01246">
    <property type="entry name" value="UPF0003"/>
    <property type="match status" value="1"/>
</dbReference>
<dbReference type="GO" id="GO:0008381">
    <property type="term" value="F:mechanosensitive monoatomic ion channel activity"/>
    <property type="evidence" value="ECO:0007669"/>
    <property type="project" value="InterPro"/>
</dbReference>
<accession>A0A9D9GXQ2</accession>
<dbReference type="Gene3D" id="1.10.287.1260">
    <property type="match status" value="1"/>
</dbReference>
<organism evidence="10 11">
    <name type="scientific">Candidatus Onthovivens merdipullorum</name>
    <dbReference type="NCBI Taxonomy" id="2840889"/>
    <lineage>
        <taxon>Bacteria</taxon>
        <taxon>Bacillati</taxon>
        <taxon>Bacillota</taxon>
        <taxon>Bacilli</taxon>
        <taxon>Bacillales</taxon>
        <taxon>Candidatus Onthovivens</taxon>
    </lineage>
</organism>
<keyword evidence="3" id="KW-1003">Cell membrane</keyword>
<feature type="domain" description="Mechanosensitive ion channel MscS" evidence="8">
    <location>
        <begin position="130"/>
        <end position="199"/>
    </location>
</feature>
<evidence type="ECO:0000256" key="7">
    <source>
        <dbReference type="SAM" id="Phobius"/>
    </source>
</evidence>
<comment type="caution">
    <text evidence="10">The sequence shown here is derived from an EMBL/GenBank/DDBJ whole genome shotgun (WGS) entry which is preliminary data.</text>
</comment>
<evidence type="ECO:0000256" key="1">
    <source>
        <dbReference type="ARBA" id="ARBA00004651"/>
    </source>
</evidence>
<keyword evidence="6 7" id="KW-0472">Membrane</keyword>
<dbReference type="InterPro" id="IPR023408">
    <property type="entry name" value="MscS_beta-dom_sf"/>
</dbReference>
<evidence type="ECO:0000313" key="10">
    <source>
        <dbReference type="EMBL" id="MBO8427808.1"/>
    </source>
</evidence>
<gene>
    <name evidence="10" type="ORF">IAC58_04575</name>
</gene>
<sequence>MNMILISWEGFWKSLGDFFVRLGNSLYTFWINPGDEKVPYIATFIFGLIFLVLGYFLIKLINKIIRKILKLGKKKFVNEKSIKNLIASTISALLYFLLVIGFLAILGANLTGIATIISSGILAVGLSLQDVISNFASGIIILSSKPFVVGDYVSLNNGEAEGTVKEVRFTSTYLENADNNMISVPNKNIVNSVIKNYSKMPYRRVTITISVNYDSDIDKVKNSLLELVLNDDRVDKINNKPSVVLSNLNEYSLDFTLRFYVKQEFYWDFLYEYNELIIKKCRKDNIDIPFKRIDIYDINNKKVDFSKEK</sequence>
<dbReference type="InterPro" id="IPR006686">
    <property type="entry name" value="MscS_channel_CS"/>
</dbReference>
<evidence type="ECO:0000256" key="4">
    <source>
        <dbReference type="ARBA" id="ARBA00022692"/>
    </source>
</evidence>
<dbReference type="InterPro" id="IPR045275">
    <property type="entry name" value="MscS_archaea/bacteria_type"/>
</dbReference>
<evidence type="ECO:0000259" key="8">
    <source>
        <dbReference type="Pfam" id="PF00924"/>
    </source>
</evidence>
<dbReference type="Pfam" id="PF00924">
    <property type="entry name" value="MS_channel_2nd"/>
    <property type="match status" value="1"/>
</dbReference>
<dbReference type="Gene3D" id="2.30.30.60">
    <property type="match status" value="1"/>
</dbReference>